<proteinExistence type="predicted"/>
<evidence type="ECO:0000313" key="2">
    <source>
        <dbReference type="EMBL" id="MBF6353841.1"/>
    </source>
</evidence>
<reference evidence="2 3" key="1">
    <citation type="submission" date="2020-10" db="EMBL/GenBank/DDBJ databases">
        <title>Identification of Nocardia species via Next-generation sequencing and recognition of intraspecies genetic diversity.</title>
        <authorList>
            <person name="Li P."/>
            <person name="Li P."/>
            <person name="Lu B."/>
        </authorList>
    </citation>
    <scope>NUCLEOTIDE SEQUENCE [LARGE SCALE GENOMIC DNA]</scope>
    <source>
        <strain evidence="2 3">BJ06-0143</strain>
    </source>
</reference>
<organism evidence="2 3">
    <name type="scientific">Nocardia higoensis</name>
    <dbReference type="NCBI Taxonomy" id="228599"/>
    <lineage>
        <taxon>Bacteria</taxon>
        <taxon>Bacillati</taxon>
        <taxon>Actinomycetota</taxon>
        <taxon>Actinomycetes</taxon>
        <taxon>Mycobacteriales</taxon>
        <taxon>Nocardiaceae</taxon>
        <taxon>Nocardia</taxon>
    </lineage>
</organism>
<protein>
    <submittedName>
        <fullName evidence="2">Pyridoxamine 5'-phosphate oxidase family protein</fullName>
    </submittedName>
</protein>
<evidence type="ECO:0000256" key="1">
    <source>
        <dbReference type="SAM" id="MobiDB-lite"/>
    </source>
</evidence>
<accession>A0ABS0D5V1</accession>
<dbReference type="InterPro" id="IPR012349">
    <property type="entry name" value="Split_barrel_FMN-bd"/>
</dbReference>
<keyword evidence="3" id="KW-1185">Reference proteome</keyword>
<gene>
    <name evidence="2" type="ORF">IU449_04635</name>
</gene>
<sequence>MEFEATRDTRKRGRSVSQPECDPEFGDAPRGTVELSRAEAMRRLASVPFGRIVFTRDALPAVRPVNHLVDRRLIIVRTGLNTGLSNSVRSARSVVVAYEADEIDPVRRLGWSVVITGAARPVTDARLLEEYRHRLRPWVNSAADEVVAIEPTLVSGIELVAGPALRLTARGAM</sequence>
<dbReference type="EMBL" id="JADLQN010000001">
    <property type="protein sequence ID" value="MBF6353841.1"/>
    <property type="molecule type" value="Genomic_DNA"/>
</dbReference>
<dbReference type="Pfam" id="PF12900">
    <property type="entry name" value="Pyridox_ox_2"/>
    <property type="match status" value="1"/>
</dbReference>
<feature type="region of interest" description="Disordered" evidence="1">
    <location>
        <begin position="1"/>
        <end position="30"/>
    </location>
</feature>
<name>A0ABS0D5V1_9NOCA</name>
<dbReference type="SUPFAM" id="SSF50475">
    <property type="entry name" value="FMN-binding split barrel"/>
    <property type="match status" value="1"/>
</dbReference>
<dbReference type="Proteomes" id="UP000707731">
    <property type="component" value="Unassembled WGS sequence"/>
</dbReference>
<dbReference type="InterPro" id="IPR024747">
    <property type="entry name" value="Pyridox_Oxase-rel"/>
</dbReference>
<dbReference type="Gene3D" id="2.30.110.10">
    <property type="entry name" value="Electron Transport, Fmn-binding Protein, Chain A"/>
    <property type="match status" value="1"/>
</dbReference>
<evidence type="ECO:0000313" key="3">
    <source>
        <dbReference type="Proteomes" id="UP000707731"/>
    </source>
</evidence>
<comment type="caution">
    <text evidence="2">The sequence shown here is derived from an EMBL/GenBank/DDBJ whole genome shotgun (WGS) entry which is preliminary data.</text>
</comment>